<reference evidence="2 3" key="1">
    <citation type="journal article" date="2021" name="Sci. Rep.">
        <title>The distribution of antibiotic resistance genes in chicken gut microbiota commensals.</title>
        <authorList>
            <person name="Juricova H."/>
            <person name="Matiasovicova J."/>
            <person name="Kubasova T."/>
            <person name="Cejkova D."/>
            <person name="Rychlik I."/>
        </authorList>
    </citation>
    <scope>NUCLEOTIDE SEQUENCE [LARGE SCALE GENOMIC DNA]</scope>
    <source>
        <strain evidence="2 3">An564</strain>
    </source>
</reference>
<dbReference type="PROSITE" id="PS51910">
    <property type="entry name" value="GH18_2"/>
    <property type="match status" value="1"/>
</dbReference>
<evidence type="ECO:0000313" key="2">
    <source>
        <dbReference type="EMBL" id="MBM6924182.1"/>
    </source>
</evidence>
<accession>A0ABS2GP02</accession>
<dbReference type="InterPro" id="IPR001223">
    <property type="entry name" value="Glyco_hydro18_cat"/>
</dbReference>
<gene>
    <name evidence="2" type="ORF">H9X81_10845</name>
</gene>
<comment type="caution">
    <text evidence="2">The sequence shown here is derived from an EMBL/GenBank/DDBJ whole genome shotgun (WGS) entry which is preliminary data.</text>
</comment>
<dbReference type="Pfam" id="PF00704">
    <property type="entry name" value="Glyco_hydro_18"/>
    <property type="match status" value="1"/>
</dbReference>
<dbReference type="Gene3D" id="3.10.50.10">
    <property type="match status" value="1"/>
</dbReference>
<dbReference type="SUPFAM" id="SSF51445">
    <property type="entry name" value="(Trans)glycosidases"/>
    <property type="match status" value="1"/>
</dbReference>
<proteinExistence type="predicted"/>
<keyword evidence="3" id="KW-1185">Reference proteome</keyword>
<dbReference type="Gene3D" id="3.20.20.80">
    <property type="entry name" value="Glycosidases"/>
    <property type="match status" value="1"/>
</dbReference>
<sequence>MIFYGVSFIDNRTYEWGYRYGEPQAVAPYNQVRRVLQYAVTEIPAGKILMGIPNYGYDWVIGSYSPATVVSNVGAINIAVQNNAQIFFDETSKTPYFNYRDDSGRRHEVWFEDARSIQAKMDLVREFELAGVSFWHIGTYFAQAWEVLTANFLVNKIRSPR</sequence>
<feature type="domain" description="GH18" evidence="1">
    <location>
        <begin position="1"/>
        <end position="151"/>
    </location>
</feature>
<dbReference type="InterPro" id="IPR017853">
    <property type="entry name" value="GH"/>
</dbReference>
<dbReference type="InterPro" id="IPR029070">
    <property type="entry name" value="Chitinase_insertion_sf"/>
</dbReference>
<dbReference type="PANTHER" id="PTHR46066:SF2">
    <property type="entry name" value="CHITINASE DOMAIN-CONTAINING PROTEIN 1"/>
    <property type="match status" value="1"/>
</dbReference>
<evidence type="ECO:0000259" key="1">
    <source>
        <dbReference type="PROSITE" id="PS51910"/>
    </source>
</evidence>
<organism evidence="2 3">
    <name type="scientific">Hydrogenoanaerobacterium saccharovorans</name>
    <dbReference type="NCBI Taxonomy" id="474960"/>
    <lineage>
        <taxon>Bacteria</taxon>
        <taxon>Bacillati</taxon>
        <taxon>Bacillota</taxon>
        <taxon>Clostridia</taxon>
        <taxon>Eubacteriales</taxon>
        <taxon>Oscillospiraceae</taxon>
        <taxon>Hydrogenoanaerobacterium</taxon>
    </lineage>
</organism>
<dbReference type="PANTHER" id="PTHR46066">
    <property type="entry name" value="CHITINASE DOMAIN-CONTAINING PROTEIN 1 FAMILY MEMBER"/>
    <property type="match status" value="1"/>
</dbReference>
<protein>
    <recommendedName>
        <fullName evidence="1">GH18 domain-containing protein</fullName>
    </recommendedName>
</protein>
<evidence type="ECO:0000313" key="3">
    <source>
        <dbReference type="Proteomes" id="UP000724149"/>
    </source>
</evidence>
<name>A0ABS2GP02_9FIRM</name>
<dbReference type="Proteomes" id="UP000724149">
    <property type="component" value="Unassembled WGS sequence"/>
</dbReference>
<dbReference type="EMBL" id="JACSNR010000011">
    <property type="protein sequence ID" value="MBM6924182.1"/>
    <property type="molecule type" value="Genomic_DNA"/>
</dbReference>